<gene>
    <name evidence="2" type="ORF">MNOR_LOCUS39185</name>
</gene>
<protein>
    <submittedName>
        <fullName evidence="2">Uncharacterized protein</fullName>
    </submittedName>
</protein>
<proteinExistence type="predicted"/>
<sequence length="279" mass="30635">MLMDITRAAISQTQAGVGVQPLLVTSGNIIESQLERLISQRFSNVIDSPASIEAPPNSAPVVSPITHQHTENYHKVDTITSTPLRTSHITQPTETVDGPIPSSSISVKTDAIHYRLKGEQRQKYIDKEDSQNNRPEDQSGNISSSMPPPSPIESSPGCAVRRRRPLFVKQSKNCSSTSFNSPTLENINVEIKSPLGSIKMSDSHSEILDASSRSEVFTEEVEKMIESANSSLNASRDEGSILNTSKRNVGFKHPIDKLHDRKSSQEEEFEISAHGQSFS</sequence>
<accession>A0AAV2SLV3</accession>
<feature type="compositionally biased region" description="Basic and acidic residues" evidence="1">
    <location>
        <begin position="253"/>
        <end position="265"/>
    </location>
</feature>
<dbReference type="AlphaFoldDB" id="A0AAV2SLV3"/>
<feature type="non-terminal residue" evidence="2">
    <location>
        <position position="279"/>
    </location>
</feature>
<feature type="compositionally biased region" description="Polar residues" evidence="1">
    <location>
        <begin position="83"/>
        <end position="94"/>
    </location>
</feature>
<organism evidence="2 3">
    <name type="scientific">Meganyctiphanes norvegica</name>
    <name type="common">Northern krill</name>
    <name type="synonym">Thysanopoda norvegica</name>
    <dbReference type="NCBI Taxonomy" id="48144"/>
    <lineage>
        <taxon>Eukaryota</taxon>
        <taxon>Metazoa</taxon>
        <taxon>Ecdysozoa</taxon>
        <taxon>Arthropoda</taxon>
        <taxon>Crustacea</taxon>
        <taxon>Multicrustacea</taxon>
        <taxon>Malacostraca</taxon>
        <taxon>Eumalacostraca</taxon>
        <taxon>Eucarida</taxon>
        <taxon>Euphausiacea</taxon>
        <taxon>Euphausiidae</taxon>
        <taxon>Meganyctiphanes</taxon>
    </lineage>
</organism>
<feature type="region of interest" description="Disordered" evidence="1">
    <location>
        <begin position="228"/>
        <end position="247"/>
    </location>
</feature>
<name>A0AAV2SLV3_MEGNR</name>
<feature type="compositionally biased region" description="Basic and acidic residues" evidence="1">
    <location>
        <begin position="110"/>
        <end position="137"/>
    </location>
</feature>
<keyword evidence="3" id="KW-1185">Reference proteome</keyword>
<comment type="caution">
    <text evidence="2">The sequence shown here is derived from an EMBL/GenBank/DDBJ whole genome shotgun (WGS) entry which is preliminary data.</text>
</comment>
<feature type="region of interest" description="Disordered" evidence="1">
    <location>
        <begin position="252"/>
        <end position="279"/>
    </location>
</feature>
<feature type="region of interest" description="Disordered" evidence="1">
    <location>
        <begin position="83"/>
        <end position="158"/>
    </location>
</feature>
<evidence type="ECO:0000313" key="2">
    <source>
        <dbReference type="EMBL" id="CAL4222570.1"/>
    </source>
</evidence>
<dbReference type="Proteomes" id="UP001497623">
    <property type="component" value="Unassembled WGS sequence"/>
</dbReference>
<dbReference type="EMBL" id="CAXKWB010098296">
    <property type="protein sequence ID" value="CAL4222570.1"/>
    <property type="molecule type" value="Genomic_DNA"/>
</dbReference>
<reference evidence="2 3" key="1">
    <citation type="submission" date="2024-05" db="EMBL/GenBank/DDBJ databases">
        <authorList>
            <person name="Wallberg A."/>
        </authorList>
    </citation>
    <scope>NUCLEOTIDE SEQUENCE [LARGE SCALE GENOMIC DNA]</scope>
</reference>
<evidence type="ECO:0000313" key="3">
    <source>
        <dbReference type="Proteomes" id="UP001497623"/>
    </source>
</evidence>
<evidence type="ECO:0000256" key="1">
    <source>
        <dbReference type="SAM" id="MobiDB-lite"/>
    </source>
</evidence>